<organism evidence="1 2">
    <name type="scientific">Puccinia graminis f. sp. tritici</name>
    <dbReference type="NCBI Taxonomy" id="56615"/>
    <lineage>
        <taxon>Eukaryota</taxon>
        <taxon>Fungi</taxon>
        <taxon>Dikarya</taxon>
        <taxon>Basidiomycota</taxon>
        <taxon>Pucciniomycotina</taxon>
        <taxon>Pucciniomycetes</taxon>
        <taxon>Pucciniales</taxon>
        <taxon>Pucciniaceae</taxon>
        <taxon>Puccinia</taxon>
    </lineage>
</organism>
<evidence type="ECO:0000313" key="1">
    <source>
        <dbReference type="EMBL" id="KAA1079244.1"/>
    </source>
</evidence>
<comment type="caution">
    <text evidence="1">The sequence shown here is derived from an EMBL/GenBank/DDBJ whole genome shotgun (WGS) entry which is preliminary data.</text>
</comment>
<keyword evidence="2" id="KW-1185">Reference proteome</keyword>
<protein>
    <submittedName>
        <fullName evidence="1">Uncharacterized protein</fullName>
    </submittedName>
</protein>
<reference evidence="1 2" key="1">
    <citation type="submission" date="2019-05" db="EMBL/GenBank/DDBJ databases">
        <title>Emergence of the Ug99 lineage of the wheat stem rust pathogen through somatic hybridization.</title>
        <authorList>
            <person name="Li F."/>
            <person name="Upadhyaya N.M."/>
            <person name="Sperschneider J."/>
            <person name="Matny O."/>
            <person name="Nguyen-Phuc H."/>
            <person name="Mago R."/>
            <person name="Raley C."/>
            <person name="Miller M.E."/>
            <person name="Silverstein K.A.T."/>
            <person name="Henningsen E."/>
            <person name="Hirsch C.D."/>
            <person name="Visser B."/>
            <person name="Pretorius Z.A."/>
            <person name="Steffenson B.J."/>
            <person name="Schwessinger B."/>
            <person name="Dodds P.N."/>
            <person name="Figueroa M."/>
        </authorList>
    </citation>
    <scope>NUCLEOTIDE SEQUENCE [LARGE SCALE GENOMIC DNA]</scope>
    <source>
        <strain evidence="1">21-0</strain>
    </source>
</reference>
<dbReference type="EMBL" id="VSWC01000132">
    <property type="protein sequence ID" value="KAA1079244.1"/>
    <property type="molecule type" value="Genomic_DNA"/>
</dbReference>
<name>A0A5B0MT45_PUCGR</name>
<proteinExistence type="predicted"/>
<evidence type="ECO:0000313" key="2">
    <source>
        <dbReference type="Proteomes" id="UP000324748"/>
    </source>
</evidence>
<dbReference type="AlphaFoldDB" id="A0A5B0MT45"/>
<gene>
    <name evidence="1" type="ORF">PGT21_005225</name>
</gene>
<sequence>MRQWRGHSHANAAHSRESGLALTLRDSTNGEELGHMLHHPVHSPTSFLPSTQISKHLSISFAIKLVAKEDTFTSLFCAPQSLTLLQGSPQQARVILLSDFDISQEVAHPIPTRNGADQLAAGGPASLWNSTARLRASLYYSSLDSDPDAQRTSTAVDPQRLEYKNLASFVSSQPHYSSSFATKSFVTINNLVELPSTSTFAT</sequence>
<accession>A0A5B0MT45</accession>
<dbReference type="Proteomes" id="UP000324748">
    <property type="component" value="Unassembled WGS sequence"/>
</dbReference>